<reference evidence="2 3" key="1">
    <citation type="submission" date="2018-03" db="EMBL/GenBank/DDBJ databases">
        <title>Genomic Encyclopedia of Archaeal and Bacterial Type Strains, Phase II (KMG-II): from individual species to whole genera.</title>
        <authorList>
            <person name="Goeker M."/>
        </authorList>
    </citation>
    <scope>NUCLEOTIDE SEQUENCE [LARGE SCALE GENOMIC DNA]</scope>
    <source>
        <strain evidence="2 3">DSM 45348</strain>
    </source>
</reference>
<dbReference type="InterPro" id="IPR029063">
    <property type="entry name" value="SAM-dependent_MTases_sf"/>
</dbReference>
<dbReference type="InterPro" id="IPR050508">
    <property type="entry name" value="Methyltransf_Superfamily"/>
</dbReference>
<organism evidence="2 3">
    <name type="scientific">Pseudosporangium ferrugineum</name>
    <dbReference type="NCBI Taxonomy" id="439699"/>
    <lineage>
        <taxon>Bacteria</taxon>
        <taxon>Bacillati</taxon>
        <taxon>Actinomycetota</taxon>
        <taxon>Actinomycetes</taxon>
        <taxon>Micromonosporales</taxon>
        <taxon>Micromonosporaceae</taxon>
        <taxon>Pseudosporangium</taxon>
    </lineage>
</organism>
<dbReference type="SUPFAM" id="SSF52799">
    <property type="entry name" value="(Phosphotyrosine protein) phosphatases II"/>
    <property type="match status" value="1"/>
</dbReference>
<dbReference type="PROSITE" id="PS50056">
    <property type="entry name" value="TYR_PHOSPHATASE_2"/>
    <property type="match status" value="1"/>
</dbReference>
<dbReference type="Gene3D" id="3.40.50.150">
    <property type="entry name" value="Vaccinia Virus protein VP39"/>
    <property type="match status" value="1"/>
</dbReference>
<dbReference type="GO" id="GO:0004721">
    <property type="term" value="F:phosphoprotein phosphatase activity"/>
    <property type="evidence" value="ECO:0007669"/>
    <property type="project" value="InterPro"/>
</dbReference>
<feature type="domain" description="Tyrosine specific protein phosphatases" evidence="1">
    <location>
        <begin position="105"/>
        <end position="146"/>
    </location>
</feature>
<comment type="caution">
    <text evidence="2">The sequence shown here is derived from an EMBL/GenBank/DDBJ whole genome shotgun (WGS) entry which is preliminary data.</text>
</comment>
<dbReference type="InterPro" id="IPR016130">
    <property type="entry name" value="Tyr_Pase_AS"/>
</dbReference>
<dbReference type="Pfam" id="PF13350">
    <property type="entry name" value="Y_phosphatase3"/>
    <property type="match status" value="1"/>
</dbReference>
<evidence type="ECO:0000313" key="3">
    <source>
        <dbReference type="Proteomes" id="UP000239209"/>
    </source>
</evidence>
<name>A0A2T0SFT8_9ACTN</name>
<proteinExistence type="predicted"/>
<dbReference type="PROSITE" id="PS00383">
    <property type="entry name" value="TYR_PHOSPHATASE_1"/>
    <property type="match status" value="1"/>
</dbReference>
<dbReference type="RefSeq" id="WP_106125632.1">
    <property type="nucleotide sequence ID" value="NZ_PVZG01000002.1"/>
</dbReference>
<dbReference type="InterPro" id="IPR000387">
    <property type="entry name" value="Tyr_Pase_dom"/>
</dbReference>
<accession>A0A2T0SFT8</accession>
<dbReference type="InterPro" id="IPR026893">
    <property type="entry name" value="Tyr/Ser_Pase_IphP-type"/>
</dbReference>
<dbReference type="Pfam" id="PF13649">
    <property type="entry name" value="Methyltransf_25"/>
    <property type="match status" value="1"/>
</dbReference>
<dbReference type="PANTHER" id="PTHR42912">
    <property type="entry name" value="METHYLTRANSFERASE"/>
    <property type="match status" value="1"/>
</dbReference>
<dbReference type="AlphaFoldDB" id="A0A2T0SFT8"/>
<dbReference type="OrthoDB" id="1188001at2"/>
<evidence type="ECO:0000313" key="2">
    <source>
        <dbReference type="EMBL" id="PRY32276.1"/>
    </source>
</evidence>
<protein>
    <submittedName>
        <fullName evidence="2">Protein tyrosine/serine phosphatase</fullName>
    </submittedName>
</protein>
<keyword evidence="3" id="KW-1185">Reference proteome</keyword>
<sequence length="411" mass="44615">MILDWPGCRNARDVGGLPTVDGASIRAGALLRSDHHARLTPAAMERIRAAGVSRIVDLRWPHELDEHPSPFAGDPVYVHVPLLMDPITYDYTDESYGPLLDHNRKHVAAAFRAVATAPPGGVLVHCHGGRDRTGIVVALALAAAGVAPAAIAEDYALTADALAATMLNTLDHAEREYGGVEAYLRTAGVTRSEIDAVRERLREPSFLTEARAGYDAFAGEYADRFRDELAHKHWDRALLNGLADVLRAAPGPVLDVGSGPGVVTAYLKGLGLDVSGVDLSPEMVAIARRDHPGIPFTTGSMTSLNRPDATVAAVVAWYSIIHVPDEELPTVLAEFRRVLRPGGHLFLAFQVGDDERHHRGLTFRRRRPAQVTDALRTAGFEIRLETVRAPDDYVVLKEQSPQAYVLARSEL</sequence>
<dbReference type="EMBL" id="PVZG01000002">
    <property type="protein sequence ID" value="PRY32276.1"/>
    <property type="molecule type" value="Genomic_DNA"/>
</dbReference>
<dbReference type="InterPro" id="IPR041698">
    <property type="entry name" value="Methyltransf_25"/>
</dbReference>
<dbReference type="Gene3D" id="3.90.190.10">
    <property type="entry name" value="Protein tyrosine phosphatase superfamily"/>
    <property type="match status" value="1"/>
</dbReference>
<gene>
    <name evidence="2" type="ORF">CLV70_102487</name>
</gene>
<dbReference type="Proteomes" id="UP000239209">
    <property type="component" value="Unassembled WGS sequence"/>
</dbReference>
<evidence type="ECO:0000259" key="1">
    <source>
        <dbReference type="PROSITE" id="PS50056"/>
    </source>
</evidence>
<dbReference type="CDD" id="cd02440">
    <property type="entry name" value="AdoMet_MTases"/>
    <property type="match status" value="1"/>
</dbReference>
<dbReference type="SUPFAM" id="SSF53335">
    <property type="entry name" value="S-adenosyl-L-methionine-dependent methyltransferases"/>
    <property type="match status" value="1"/>
</dbReference>
<dbReference type="InterPro" id="IPR029021">
    <property type="entry name" value="Prot-tyrosine_phosphatase-like"/>
</dbReference>
<dbReference type="GO" id="GO:0008168">
    <property type="term" value="F:methyltransferase activity"/>
    <property type="evidence" value="ECO:0007669"/>
    <property type="project" value="TreeGrafter"/>
</dbReference>